<keyword evidence="3" id="KW-1185">Reference proteome</keyword>
<dbReference type="VEuPathDB" id="VectorBase:GPPI047465"/>
<dbReference type="STRING" id="67801.A0A1B0C2L7"/>
<dbReference type="InterPro" id="IPR022783">
    <property type="entry name" value="GCFC_dom"/>
</dbReference>
<dbReference type="EnsemblMetazoa" id="GPPI047465-RA">
    <property type="protein sequence ID" value="GPPI047465-PA"/>
    <property type="gene ID" value="GPPI047465"/>
</dbReference>
<dbReference type="InterPro" id="IPR045211">
    <property type="entry name" value="TFP11/STIP/Ntr1"/>
</dbReference>
<dbReference type="PANTHER" id="PTHR23329:SF1">
    <property type="entry name" value="TUFTELIN-INTERACTING PROTEIN 11"/>
    <property type="match status" value="1"/>
</dbReference>
<dbReference type="GO" id="GO:0000390">
    <property type="term" value="P:spliceosomal complex disassembly"/>
    <property type="evidence" value="ECO:0007669"/>
    <property type="project" value="InterPro"/>
</dbReference>
<dbReference type="Pfam" id="PF07842">
    <property type="entry name" value="GCFC"/>
    <property type="match status" value="1"/>
</dbReference>
<evidence type="ECO:0000259" key="1">
    <source>
        <dbReference type="Pfam" id="PF07842"/>
    </source>
</evidence>
<sequence>MAALLDYWAPLFPSWILDSVLEQLVLPRLHVSVKSCDPLTDTAPIHIWILPWNSTLGHKIEELIYPSIRDKLGNALQALISQDRSARAMLTPWKGAFDSQEMEVFFNATHNTEIANGFKLNQYQSSATRFGMLSEDLLNEPNIKEYLRKALEIMHRVADSVIKDGPPPQSPPTTPALVDLQMSGTNNIIN</sequence>
<evidence type="ECO:0000313" key="2">
    <source>
        <dbReference type="EnsemblMetazoa" id="GPPI047465-PA"/>
    </source>
</evidence>
<dbReference type="Proteomes" id="UP000092460">
    <property type="component" value="Unassembled WGS sequence"/>
</dbReference>
<reference evidence="2" key="2">
    <citation type="submission" date="2020-05" db="UniProtKB">
        <authorList>
            <consortium name="EnsemblMetazoa"/>
        </authorList>
    </citation>
    <scope>IDENTIFICATION</scope>
    <source>
        <strain evidence="2">IAEA</strain>
    </source>
</reference>
<dbReference type="GO" id="GO:0071008">
    <property type="term" value="C:U2-type post-mRNA release spliceosomal complex"/>
    <property type="evidence" value="ECO:0007669"/>
    <property type="project" value="TreeGrafter"/>
</dbReference>
<dbReference type="AlphaFoldDB" id="A0A1B0C2L7"/>
<feature type="domain" description="GCF C-terminal" evidence="1">
    <location>
        <begin position="1"/>
        <end position="130"/>
    </location>
</feature>
<proteinExistence type="predicted"/>
<accession>A0A1B0C2L7</accession>
<organism evidence="2 3">
    <name type="scientific">Glossina palpalis gambiensis</name>
    <dbReference type="NCBI Taxonomy" id="67801"/>
    <lineage>
        <taxon>Eukaryota</taxon>
        <taxon>Metazoa</taxon>
        <taxon>Ecdysozoa</taxon>
        <taxon>Arthropoda</taxon>
        <taxon>Hexapoda</taxon>
        <taxon>Insecta</taxon>
        <taxon>Pterygota</taxon>
        <taxon>Neoptera</taxon>
        <taxon>Endopterygota</taxon>
        <taxon>Diptera</taxon>
        <taxon>Brachycera</taxon>
        <taxon>Muscomorpha</taxon>
        <taxon>Hippoboscoidea</taxon>
        <taxon>Glossinidae</taxon>
        <taxon>Glossina</taxon>
    </lineage>
</organism>
<evidence type="ECO:0000313" key="3">
    <source>
        <dbReference type="Proteomes" id="UP000092460"/>
    </source>
</evidence>
<dbReference type="EMBL" id="JXJN01024590">
    <property type="status" value="NOT_ANNOTATED_CDS"/>
    <property type="molecule type" value="Genomic_DNA"/>
</dbReference>
<reference evidence="3" key="1">
    <citation type="submission" date="2015-01" db="EMBL/GenBank/DDBJ databases">
        <authorList>
            <person name="Aksoy S."/>
            <person name="Warren W."/>
            <person name="Wilson R.K."/>
        </authorList>
    </citation>
    <scope>NUCLEOTIDE SEQUENCE [LARGE SCALE GENOMIC DNA]</scope>
    <source>
        <strain evidence="3">IAEA</strain>
    </source>
</reference>
<name>A0A1B0C2L7_9MUSC</name>
<protein>
    <recommendedName>
        <fullName evidence="1">GCF C-terminal domain-containing protein</fullName>
    </recommendedName>
</protein>
<dbReference type="PANTHER" id="PTHR23329">
    <property type="entry name" value="TUFTELIN-INTERACTING PROTEIN 11-RELATED"/>
    <property type="match status" value="1"/>
</dbReference>